<keyword evidence="10 19" id="KW-1133">Transmembrane helix</keyword>
<evidence type="ECO:0000256" key="8">
    <source>
        <dbReference type="ARBA" id="ARBA00022859"/>
    </source>
</evidence>
<dbReference type="FunFam" id="2.10.70.10:FF:000080">
    <property type="entry name" value="Membrane cofactor protein"/>
    <property type="match status" value="1"/>
</dbReference>
<evidence type="ECO:0000256" key="13">
    <source>
        <dbReference type="ARBA" id="ARBA00023180"/>
    </source>
</evidence>
<name>K7DEN6_PANTR</name>
<evidence type="ECO:0000256" key="9">
    <source>
        <dbReference type="ARBA" id="ARBA00022875"/>
    </source>
</evidence>
<keyword evidence="4 18" id="KW-0768">Sushi</keyword>
<dbReference type="InterPro" id="IPR000436">
    <property type="entry name" value="Sushi_SCR_CCP_dom"/>
</dbReference>
<dbReference type="GO" id="GO:0006958">
    <property type="term" value="P:complement activation, classical pathway"/>
    <property type="evidence" value="ECO:0007669"/>
    <property type="project" value="UniProtKB-KW"/>
</dbReference>
<evidence type="ECO:0000256" key="16">
    <source>
        <dbReference type="ARBA" id="ARBA00025258"/>
    </source>
</evidence>
<dbReference type="Gene3D" id="2.10.70.10">
    <property type="entry name" value="Complement Module, domain 1"/>
    <property type="match status" value="4"/>
</dbReference>
<evidence type="ECO:0000256" key="6">
    <source>
        <dbReference type="ARBA" id="ARBA00022729"/>
    </source>
</evidence>
<evidence type="ECO:0000259" key="20">
    <source>
        <dbReference type="PROSITE" id="PS50923"/>
    </source>
</evidence>
<keyword evidence="5 19" id="KW-0812">Transmembrane</keyword>
<dbReference type="GO" id="GO:0009986">
    <property type="term" value="C:cell surface"/>
    <property type="evidence" value="ECO:0007669"/>
    <property type="project" value="InterPro"/>
</dbReference>
<evidence type="ECO:0000256" key="1">
    <source>
        <dbReference type="ARBA" id="ARBA00004537"/>
    </source>
</evidence>
<comment type="caution">
    <text evidence="18">Lacks conserved residue(s) required for the propagation of feature annotation.</text>
</comment>
<evidence type="ECO:0000256" key="17">
    <source>
        <dbReference type="ARBA" id="ARBA00047055"/>
    </source>
</evidence>
<comment type="subcellular location">
    <subcellularLocation>
        <location evidence="1">Cytoplasmic vesicle</location>
        <location evidence="1">Secretory vesicle</location>
        <location evidence="1">Acrosome inner membrane</location>
        <topology evidence="1">Single-pass type I membrane protein</topology>
    </subcellularLocation>
</comment>
<keyword evidence="14" id="KW-0278">Fertilization</keyword>
<keyword evidence="6" id="KW-0732">Signal</keyword>
<dbReference type="GO" id="GO:0007338">
    <property type="term" value="P:single fertilization"/>
    <property type="evidence" value="ECO:0007669"/>
    <property type="project" value="UniProtKB-KW"/>
</dbReference>
<dbReference type="GO" id="GO:0002079">
    <property type="term" value="C:inner acrosomal membrane"/>
    <property type="evidence" value="ECO:0007669"/>
    <property type="project" value="UniProtKB-SubCell"/>
</dbReference>
<dbReference type="GeneID" id="469663"/>
<evidence type="ECO:0000256" key="11">
    <source>
        <dbReference type="ARBA" id="ARBA00023136"/>
    </source>
</evidence>
<dbReference type="SUPFAM" id="SSF57535">
    <property type="entry name" value="Complement control module/SCR domain"/>
    <property type="match status" value="4"/>
</dbReference>
<dbReference type="PIRSF" id="PIRSF037971">
    <property type="entry name" value="TLX_CD46"/>
    <property type="match status" value="1"/>
</dbReference>
<evidence type="ECO:0000313" key="23">
    <source>
        <dbReference type="EMBL" id="JAA29860.1"/>
    </source>
</evidence>
<reference evidence="24" key="1">
    <citation type="submission" date="2012-10" db="EMBL/GenBank/DDBJ databases">
        <title>De novo assembly of the reference chimpanzee transcriptome from NextGen mRNA sequences.</title>
        <authorList>
            <person name="Maudhoo M.D."/>
            <person name="Meehan D.T."/>
            <person name="Norgren R.B.Jr."/>
        </authorList>
    </citation>
    <scope>NUCLEOTIDE SEQUENCE</scope>
    <source>
        <tissue evidence="21">Adipose stromal</tissue>
        <tissue evidence="24">Skeletal muscle</tissue>
        <tissue evidence="23">Skin</tissue>
        <tissue evidence="22">Smooth vascular</tissue>
    </source>
</reference>
<keyword evidence="8" id="KW-0391">Immunity</keyword>
<feature type="domain" description="Sushi" evidence="20">
    <location>
        <begin position="268"/>
        <end position="327"/>
    </location>
</feature>
<evidence type="ECO:0000256" key="14">
    <source>
        <dbReference type="ARBA" id="ARBA00023279"/>
    </source>
</evidence>
<evidence type="ECO:0000313" key="22">
    <source>
        <dbReference type="EMBL" id="JAA21374.1"/>
    </source>
</evidence>
<dbReference type="EMBL" id="GABC01000119">
    <property type="protein sequence ID" value="JAA11219.1"/>
    <property type="molecule type" value="mRNA"/>
</dbReference>
<proteinExistence type="evidence at transcript level"/>
<feature type="domain" description="Sushi" evidence="20">
    <location>
        <begin position="202"/>
        <end position="267"/>
    </location>
</feature>
<dbReference type="PANTHER" id="PTHR45656:SF4">
    <property type="entry name" value="PROTEIN CBR-CLEC-78"/>
    <property type="match status" value="1"/>
</dbReference>
<feature type="disulfide bond" evidence="18">
    <location>
        <begin position="298"/>
        <end position="325"/>
    </location>
</feature>
<keyword evidence="7" id="KW-0677">Repeat</keyword>
<dbReference type="EMBL" id="GABF01000771">
    <property type="protein sequence ID" value="JAA21374.1"/>
    <property type="molecule type" value="mRNA"/>
</dbReference>
<dbReference type="InterPro" id="IPR017341">
    <property type="entry name" value="CD46"/>
</dbReference>
<dbReference type="GO" id="GO:0045087">
    <property type="term" value="P:innate immune response"/>
    <property type="evidence" value="ECO:0007669"/>
    <property type="project" value="UniProtKB-KW"/>
</dbReference>
<evidence type="ECO:0000313" key="21">
    <source>
        <dbReference type="EMBL" id="JAA11219.1"/>
    </source>
</evidence>
<dbReference type="EMBL" id="GABD01003240">
    <property type="protein sequence ID" value="JAA29860.1"/>
    <property type="molecule type" value="mRNA"/>
</dbReference>
<evidence type="ECO:0000256" key="12">
    <source>
        <dbReference type="ARBA" id="ARBA00023157"/>
    </source>
</evidence>
<dbReference type="CTD" id="4179"/>
<dbReference type="RefSeq" id="XP_063666156.1">
    <property type="nucleotide sequence ID" value="XM_063810086.1"/>
</dbReference>
<sequence>MLCELGIVAFHSWTQKGLPCSGNWLSVSLLSSGKITASSAPRMESPGRRECPFPSWRFPGLLLAAMVLLLSSFSDACEEPPTFEAMELIGKPKPYYEIGERVDYKCKKGYFYIPPLATHTICDRNHTWLPVSDDACYRETCPYIRDPLNGQAIPANGTYEFGYQMHFICNEGYYLIGEEILYCELKGSVAVWSGKPPICEKVLCTPPPKIKNGKHTFSEVEVFEYLDAVTYSCDPAPGPDPFSLIGESTIYCGDNSVWSRAAPECKVVKCRFPVVENGKQISGFGKKFYYKATVMFECDKGFYLDGSDTIVCDSNSTWVPPVPKCLKGPRPTYKPPVSNYPGYPKPEEGILDSLDVWVIAVIVIAIVVGVAVICVVPYRYLQRRKKKGSYLTDETHREVKFTSL</sequence>
<feature type="domain" description="Sushi" evidence="20">
    <location>
        <begin position="75"/>
        <end position="138"/>
    </location>
</feature>
<keyword evidence="13" id="KW-0325">Glycoprotein</keyword>
<dbReference type="FunFam" id="2.10.70.10:FF:000014">
    <property type="entry name" value="Membrane cofactor protein"/>
    <property type="match status" value="1"/>
</dbReference>
<gene>
    <name evidence="24" type="primary">CD46</name>
</gene>
<accession>K7DEN6</accession>
<dbReference type="FunFam" id="2.10.70.10:FF:000042">
    <property type="entry name" value="Membrane cofactor protein"/>
    <property type="match status" value="1"/>
</dbReference>
<organism evidence="24">
    <name type="scientific">Pan troglodytes</name>
    <name type="common">Chimpanzee</name>
    <dbReference type="NCBI Taxonomy" id="9598"/>
    <lineage>
        <taxon>Eukaryota</taxon>
        <taxon>Metazoa</taxon>
        <taxon>Chordata</taxon>
        <taxon>Craniata</taxon>
        <taxon>Vertebrata</taxon>
        <taxon>Euteleostomi</taxon>
        <taxon>Mammalia</taxon>
        <taxon>Eutheria</taxon>
        <taxon>Euarchontoglires</taxon>
        <taxon>Primates</taxon>
        <taxon>Haplorrhini</taxon>
        <taxon>Catarrhini</taxon>
        <taxon>Hominidae</taxon>
        <taxon>Pan</taxon>
    </lineage>
</organism>
<evidence type="ECO:0000256" key="2">
    <source>
        <dbReference type="ARBA" id="ARBA00017517"/>
    </source>
</evidence>
<evidence type="ECO:0000256" key="4">
    <source>
        <dbReference type="ARBA" id="ARBA00022659"/>
    </source>
</evidence>
<keyword evidence="15" id="KW-0968">Cytoplasmic vesicle</keyword>
<keyword evidence="11 19" id="KW-0472">Membrane</keyword>
<evidence type="ECO:0000313" key="24">
    <source>
        <dbReference type="EMBL" id="JAA39304.1"/>
    </source>
</evidence>
<evidence type="ECO:0000256" key="15">
    <source>
        <dbReference type="ARBA" id="ARBA00023329"/>
    </source>
</evidence>
<dbReference type="SMART" id="SM00032">
    <property type="entry name" value="CCP"/>
    <property type="match status" value="4"/>
</dbReference>
<evidence type="ECO:0000256" key="7">
    <source>
        <dbReference type="ARBA" id="ARBA00022737"/>
    </source>
</evidence>
<dbReference type="CDD" id="cd00033">
    <property type="entry name" value="CCP"/>
    <property type="match status" value="4"/>
</dbReference>
<evidence type="ECO:0000256" key="18">
    <source>
        <dbReference type="PROSITE-ProRule" id="PRU00302"/>
    </source>
</evidence>
<dbReference type="InterPro" id="IPR051277">
    <property type="entry name" value="SEZ6_CSMD_C4BPB_Regulators"/>
</dbReference>
<dbReference type="FunFam" id="2.10.70.10:FF:000046">
    <property type="entry name" value="Membrane cofactor protein"/>
    <property type="match status" value="1"/>
</dbReference>
<keyword evidence="12 18" id="KW-1015">Disulfide bond</keyword>
<comment type="subunit">
    <text evidence="17">Interacts with C3b. Interacts with C4b. Interacts with moesin/MSN.</text>
</comment>
<feature type="transmembrane region" description="Helical" evidence="19">
    <location>
        <begin position="356"/>
        <end position="378"/>
    </location>
</feature>
<dbReference type="EMBL" id="GABE01005435">
    <property type="protein sequence ID" value="JAA39304.1"/>
    <property type="molecule type" value="mRNA"/>
</dbReference>
<evidence type="ECO:0000256" key="19">
    <source>
        <dbReference type="SAM" id="Phobius"/>
    </source>
</evidence>
<evidence type="ECO:0000256" key="3">
    <source>
        <dbReference type="ARBA" id="ARBA00022588"/>
    </source>
</evidence>
<evidence type="ECO:0000256" key="5">
    <source>
        <dbReference type="ARBA" id="ARBA00022692"/>
    </source>
</evidence>
<protein>
    <recommendedName>
        <fullName evidence="2">Membrane cofactor protein</fullName>
    </recommendedName>
</protein>
<dbReference type="Pfam" id="PF00084">
    <property type="entry name" value="Sushi"/>
    <property type="match status" value="4"/>
</dbReference>
<dbReference type="PANTHER" id="PTHR45656">
    <property type="entry name" value="PROTEIN CBR-CLEC-78"/>
    <property type="match status" value="1"/>
</dbReference>
<comment type="function">
    <text evidence="16">Acts as a cofactor for complement factor I, a serine protease which protects autologous cells against complement-mediated injury by cleaving C3b and C4b deposited on host tissue. May be involved in the fusion of the spermatozoa with the oocyte during fertilization. Also acts as a costimulatory factor for T-cells which induces the differentiation of CD4+ into T-regulatory 1 cells. T-regulatory 1 cells suppress immune responses by secreting interleukin-10, and therefore are thought to prevent autoimmunity.</text>
</comment>
<dbReference type="PROSITE" id="PS50923">
    <property type="entry name" value="SUSHI"/>
    <property type="match status" value="4"/>
</dbReference>
<dbReference type="InterPro" id="IPR035976">
    <property type="entry name" value="Sushi/SCR/CCP_sf"/>
</dbReference>
<keyword evidence="9" id="KW-0180">Complement pathway</keyword>
<dbReference type="AlphaFoldDB" id="K7DEN6"/>
<evidence type="ECO:0000256" key="10">
    <source>
        <dbReference type="ARBA" id="ARBA00022989"/>
    </source>
</evidence>
<feature type="domain" description="Sushi" evidence="20">
    <location>
        <begin position="139"/>
        <end position="201"/>
    </location>
</feature>
<keyword evidence="3" id="KW-0399">Innate immunity</keyword>